<accession>A0A1H0XY62</accession>
<feature type="domain" description="TadE-like" evidence="2">
    <location>
        <begin position="6"/>
        <end position="48"/>
    </location>
</feature>
<sequence length="126" mass="13546">MKSQKGQSLVETALILPILLLLVFGITDFGRIFHAYLTLDHAGREAARTAAIGSADSVIEAKIIDATSSLDEDNLGIVITPGGEANRTSGSEVNITLTYPVDFLTPVIGQIIEEFDLKDTTVMRVE</sequence>
<proteinExistence type="predicted"/>
<dbReference type="STRING" id="553311.SAMN05216231_0298"/>
<gene>
    <name evidence="3" type="ORF">SAMN05216231_0298</name>
</gene>
<name>A0A1H0XY62_9BACI</name>
<keyword evidence="1" id="KW-0472">Membrane</keyword>
<dbReference type="AlphaFoldDB" id="A0A1H0XY62"/>
<evidence type="ECO:0000256" key="1">
    <source>
        <dbReference type="SAM" id="Phobius"/>
    </source>
</evidence>
<keyword evidence="4" id="KW-1185">Reference proteome</keyword>
<evidence type="ECO:0000259" key="2">
    <source>
        <dbReference type="Pfam" id="PF07811"/>
    </source>
</evidence>
<keyword evidence="1" id="KW-1133">Transmembrane helix</keyword>
<evidence type="ECO:0000313" key="4">
    <source>
        <dbReference type="Proteomes" id="UP000199444"/>
    </source>
</evidence>
<dbReference type="InterPro" id="IPR012495">
    <property type="entry name" value="TadE-like_dom"/>
</dbReference>
<dbReference type="EMBL" id="FNKD01000001">
    <property type="protein sequence ID" value="SDQ07844.1"/>
    <property type="molecule type" value="Genomic_DNA"/>
</dbReference>
<protein>
    <submittedName>
        <fullName evidence="3">TadE-like protein</fullName>
    </submittedName>
</protein>
<organism evidence="3 4">
    <name type="scientific">Virgibacillus salinus</name>
    <dbReference type="NCBI Taxonomy" id="553311"/>
    <lineage>
        <taxon>Bacteria</taxon>
        <taxon>Bacillati</taxon>
        <taxon>Bacillota</taxon>
        <taxon>Bacilli</taxon>
        <taxon>Bacillales</taxon>
        <taxon>Bacillaceae</taxon>
        <taxon>Virgibacillus</taxon>
    </lineage>
</organism>
<evidence type="ECO:0000313" key="3">
    <source>
        <dbReference type="EMBL" id="SDQ07844.1"/>
    </source>
</evidence>
<dbReference type="Proteomes" id="UP000199444">
    <property type="component" value="Unassembled WGS sequence"/>
</dbReference>
<feature type="transmembrane region" description="Helical" evidence="1">
    <location>
        <begin position="12"/>
        <end position="33"/>
    </location>
</feature>
<dbReference type="RefSeq" id="WP_092491188.1">
    <property type="nucleotide sequence ID" value="NZ_FNKD01000001.1"/>
</dbReference>
<keyword evidence="1" id="KW-0812">Transmembrane</keyword>
<reference evidence="3 4" key="1">
    <citation type="submission" date="2016-10" db="EMBL/GenBank/DDBJ databases">
        <authorList>
            <person name="de Groot N.N."/>
        </authorList>
    </citation>
    <scope>NUCLEOTIDE SEQUENCE [LARGE SCALE GENOMIC DNA]</scope>
    <source>
        <strain evidence="3 4">CGMCC 1.10449</strain>
    </source>
</reference>
<dbReference type="Pfam" id="PF07811">
    <property type="entry name" value="TadE"/>
    <property type="match status" value="1"/>
</dbReference>